<name>A0A182J6I7_ANOAO</name>
<dbReference type="AlphaFoldDB" id="A0A182J6I7"/>
<protein>
    <submittedName>
        <fullName evidence="2">Uncharacterized protein</fullName>
    </submittedName>
</protein>
<feature type="region of interest" description="Disordered" evidence="1">
    <location>
        <begin position="89"/>
        <end position="116"/>
    </location>
</feature>
<reference evidence="2" key="1">
    <citation type="submission" date="2022-08" db="UniProtKB">
        <authorList>
            <consortium name="EnsemblMetazoa"/>
        </authorList>
    </citation>
    <scope>IDENTIFICATION</scope>
    <source>
        <strain evidence="2">EBRO</strain>
    </source>
</reference>
<dbReference type="EnsemblMetazoa" id="AATE012298-RA">
    <property type="protein sequence ID" value="AATE012298-PA.1"/>
    <property type="gene ID" value="AATE012298"/>
</dbReference>
<dbReference type="VEuPathDB" id="VectorBase:AATE012298"/>
<evidence type="ECO:0000256" key="1">
    <source>
        <dbReference type="SAM" id="MobiDB-lite"/>
    </source>
</evidence>
<sequence>MGVLLSVPLHPRMFTGILVPASAHSLVTETVPRLPAKSISALGAQQALRYPNSVRVDSKEISRSKALFNDHSMREEDLILARAIVQQQQDASPGASPAPLRRTLVTNLQDKTKQFR</sequence>
<accession>A0A182J6I7</accession>
<proteinExistence type="predicted"/>
<organism evidence="2">
    <name type="scientific">Anopheles atroparvus</name>
    <name type="common">European mosquito</name>
    <dbReference type="NCBI Taxonomy" id="41427"/>
    <lineage>
        <taxon>Eukaryota</taxon>
        <taxon>Metazoa</taxon>
        <taxon>Ecdysozoa</taxon>
        <taxon>Arthropoda</taxon>
        <taxon>Hexapoda</taxon>
        <taxon>Insecta</taxon>
        <taxon>Pterygota</taxon>
        <taxon>Neoptera</taxon>
        <taxon>Endopterygota</taxon>
        <taxon>Diptera</taxon>
        <taxon>Nematocera</taxon>
        <taxon>Culicoidea</taxon>
        <taxon>Culicidae</taxon>
        <taxon>Anophelinae</taxon>
        <taxon>Anopheles</taxon>
    </lineage>
</organism>
<evidence type="ECO:0000313" key="2">
    <source>
        <dbReference type="EnsemblMetazoa" id="AATE012298-PA.1"/>
    </source>
</evidence>